<evidence type="ECO:0000313" key="2">
    <source>
        <dbReference type="EMBL" id="CDQ43371.1"/>
    </source>
</evidence>
<dbReference type="EMBL" id="LK021337">
    <property type="protein sequence ID" value="CDQ43371.1"/>
    <property type="molecule type" value="Genomic_DNA"/>
</dbReference>
<protein>
    <recommendedName>
        <fullName evidence="4">DUF4393 domain-containing protein</fullName>
    </recommendedName>
</protein>
<feature type="compositionally biased region" description="Low complexity" evidence="1">
    <location>
        <begin position="11"/>
        <end position="22"/>
    </location>
</feature>
<organism evidence="2 3">
    <name type="scientific">Mycolicibacterium neoaurum</name>
    <name type="common">Mycobacterium neoaurum</name>
    <dbReference type="NCBI Taxonomy" id="1795"/>
    <lineage>
        <taxon>Bacteria</taxon>
        <taxon>Bacillati</taxon>
        <taxon>Actinomycetota</taxon>
        <taxon>Actinomycetes</taxon>
        <taxon>Mycobacteriales</taxon>
        <taxon>Mycobacteriaceae</taxon>
        <taxon>Mycolicibacterium</taxon>
    </lineage>
</organism>
<dbReference type="AlphaFoldDB" id="A0AAV2WGJ5"/>
<evidence type="ECO:0000313" key="3">
    <source>
        <dbReference type="Proteomes" id="UP000028864"/>
    </source>
</evidence>
<dbReference type="RefSeq" id="WP_308193906.1">
    <property type="nucleotide sequence ID" value="NZ_CP074376.1"/>
</dbReference>
<evidence type="ECO:0008006" key="4">
    <source>
        <dbReference type="Google" id="ProtNLM"/>
    </source>
</evidence>
<evidence type="ECO:0000256" key="1">
    <source>
        <dbReference type="SAM" id="MobiDB-lite"/>
    </source>
</evidence>
<dbReference type="Gene3D" id="3.30.110.190">
    <property type="match status" value="1"/>
</dbReference>
<reference evidence="2" key="2">
    <citation type="submission" date="2015-09" db="EMBL/GenBank/DDBJ databases">
        <title>Draft genome sequence of Mycobacterium neoaurum DSM 44074.</title>
        <authorList>
            <person name="Croce O."/>
            <person name="Robert C."/>
            <person name="Raoult D."/>
            <person name="Drancourt M."/>
        </authorList>
    </citation>
    <scope>NUCLEOTIDE SEQUENCE</scope>
    <source>
        <strain evidence="2">DSM 44074</strain>
    </source>
</reference>
<dbReference type="Pfam" id="PF14337">
    <property type="entry name" value="Abi_alpha"/>
    <property type="match status" value="1"/>
</dbReference>
<feature type="compositionally biased region" description="Basic and acidic residues" evidence="1">
    <location>
        <begin position="1"/>
        <end position="10"/>
    </location>
</feature>
<accession>A0AAV2WGJ5</accession>
<dbReference type="InterPro" id="IPR025506">
    <property type="entry name" value="Abi_alpha"/>
</dbReference>
<reference evidence="2" key="1">
    <citation type="submission" date="2014-05" db="EMBL/GenBank/DDBJ databases">
        <authorList>
            <person name="Urmite Genomes"/>
        </authorList>
    </citation>
    <scope>NUCLEOTIDE SEQUENCE</scope>
    <source>
        <strain evidence="2">DSM 44074</strain>
    </source>
</reference>
<feature type="region of interest" description="Disordered" evidence="1">
    <location>
        <begin position="1"/>
        <end position="62"/>
    </location>
</feature>
<name>A0AAV2WGJ5_MYCNE</name>
<gene>
    <name evidence="2" type="ORF">BN1047_01236</name>
</gene>
<sequence>MREQIPHHDPVQVPVDVPPAHVIDSEPEPPEIPELPEPDEQPQPAEGVVTDKAPVKRNGFNRRGFRFSTPLGDIAIAVRTPKQQPVVPKWFDPLGLTDRAVDAAKTGLKLAAWGEEQVVTYVKNRLDAVEPTPRPLPQPEASPHDSLHTKLGRLLDRALDQSTAGSQQELYHRLLDQLVADEARIIGALSDGTSSPLVNIYSRSRNQVVLQNACLIGRTANVALPHMVPQYVDHLLSLGLVETGPEDPSKKADYEVLMAEPMVLKAVKGASKGPLIARTEKLSLSLSTLGMGLWAAAVADG</sequence>
<feature type="compositionally biased region" description="Acidic residues" evidence="1">
    <location>
        <begin position="25"/>
        <end position="40"/>
    </location>
</feature>
<dbReference type="Proteomes" id="UP000028864">
    <property type="component" value="Unassembled WGS sequence"/>
</dbReference>
<proteinExistence type="predicted"/>